<evidence type="ECO:0000256" key="1">
    <source>
        <dbReference type="SAM" id="MobiDB-lite"/>
    </source>
</evidence>
<feature type="region of interest" description="Disordered" evidence="1">
    <location>
        <begin position="485"/>
        <end position="509"/>
    </location>
</feature>
<keyword evidence="3" id="KW-1185">Reference proteome</keyword>
<proteinExistence type="predicted"/>
<reference evidence="2 3" key="1">
    <citation type="journal article" date="2019" name="Philos. Trans. R. Soc. Lond., B, Biol. Sci.">
        <title>Ant behaviour and brain gene expression of defending hosts depend on the ecological success of the intruding social parasite.</title>
        <authorList>
            <person name="Kaur R."/>
            <person name="Stoldt M."/>
            <person name="Jongepier E."/>
            <person name="Feldmeyer B."/>
            <person name="Menzel F."/>
            <person name="Bornberg-Bauer E."/>
            <person name="Foitzik S."/>
        </authorList>
    </citation>
    <scope>NUCLEOTIDE SEQUENCE [LARGE SCALE GENOMIC DNA]</scope>
    <source>
        <tissue evidence="2">Whole body</tissue>
    </source>
</reference>
<dbReference type="EMBL" id="QBLH01000303">
    <property type="protein sequence ID" value="TGZ56674.1"/>
    <property type="molecule type" value="Genomic_DNA"/>
</dbReference>
<dbReference type="STRING" id="300112.A0A4V3SCI2"/>
<sequence>MEKGIMFLFVFIHRIPSKSKRSGESRRSSILKPRKPRQPLQNVNFDSSSNENSPAASKAKRRVSFAEKKHVKEFCHSTEQGTVWDNTYEEHDFSLKGSFVVDQNAQVDVKDNVALCASNTDCIHRHSENASCSINTYLVNNHVSQESVATTTEEDDATSCKLDFANPVKSTELSNISQLGNVAVAIKSYVFKDQAVSSGIVAYSDTDEESPDKESQARQTVMTNKFQTSKNIKSSSITIYRDEEDYADNVANKCYSKSCSNNVNSDVDEAHVQDLSMELTAPIPAFLSSSYAEEQKKQKRNNINNLDTTYTTTCNNVSMEITEAIPISAKSRASDLGRTEQVPTILQTCENTKWDAANTHNATAMNCANDSMVLTSVIQPFRDATGIGICRTSNTAFDTSMGRSSAPFEIYEKNVCDENIRKRKDQTDKTEIFNDVLMDMTKPVSTILFSGVYNEETSRMDEPISRDDRTMFFHNVSMEMTKTVSTKNKRERANTNTGKSLSEETAHGGEDANTSICFNEGTKILCKSMELTEAVPAPLHYERMFRATHVARSLNKNTCEEYKNDASMELTNAVNMFSLNRGKENLKRDESRSKDDKTMLFNNVSMEMTAAVSSRNQNERTQPIICKSISKENNGEKDGNDSTCFDEGTRLLCKSMEFTQVVPISLHDERTFNTTHTTTQSTFSQTLPKTTFVPAETSAGVAFQTDTAANKTIQDISIEFTAAVPSTLQLWQDVTVNQTETLIISKDDDVQRLTANTNTTKSNKGATKENFIRSRECVEAENIRPNDVSADDVVTQSPPPVNLDHSLNATLENASGKKRRSDASERLSRKRVCSSFIKVQSSQENDIPSLSSANPNYVNDVERTECFVKDIADHTQQVSDSDFRDSLNKINEHGFLKETLSNNSLTELQSITPPSTLYLDNEDETSSNVHERQHELDASIITDIPVNISDRLISSNITESKCLKEKLINIENNQSEACHRNTAVDKNEDKQKTTCQTMTKTRINDNQPNKSTYYTTKTINEESTVSMNYKNGKALTVQDINHCREIKVTDEDQVDEREHTQRRINKEAKLQTDIKMREQYSDNKRQEKCSDHFEGTGAVREDSEEGRKNLNDEVKQQCMEQKNDGATKKLVTARYNTIEDVDDGSMTEQNPFLTLSQKLETHAVREDCIWNVHYKNIDRKMIVFGFMSNSLLIATFLSYDFNDSEENLIKEIKIISRVSDESGILIRIVHKLILEKINVEILTNVYKSHQDILPMLTFISQDVKLAMDFMFDLRRLDDLNLMEITYDEISFVSRSKRMDIILRVTIKVKQFDKLTLNDISLHCLLGKIKETDIKNLIKNVKRDHKFLRRYMNDVKDYIDIMEETQII</sequence>
<feature type="region of interest" description="Disordered" evidence="1">
    <location>
        <begin position="20"/>
        <end position="62"/>
    </location>
</feature>
<feature type="region of interest" description="Disordered" evidence="1">
    <location>
        <begin position="782"/>
        <end position="827"/>
    </location>
</feature>
<dbReference type="CDD" id="cd21853">
    <property type="entry name" value="KNL1_NTD"/>
    <property type="match status" value="1"/>
</dbReference>
<organism evidence="2 3">
    <name type="scientific">Temnothorax longispinosus</name>
    <dbReference type="NCBI Taxonomy" id="300112"/>
    <lineage>
        <taxon>Eukaryota</taxon>
        <taxon>Metazoa</taxon>
        <taxon>Ecdysozoa</taxon>
        <taxon>Arthropoda</taxon>
        <taxon>Hexapoda</taxon>
        <taxon>Insecta</taxon>
        <taxon>Pterygota</taxon>
        <taxon>Neoptera</taxon>
        <taxon>Endopterygota</taxon>
        <taxon>Hymenoptera</taxon>
        <taxon>Apocrita</taxon>
        <taxon>Aculeata</taxon>
        <taxon>Formicoidea</taxon>
        <taxon>Formicidae</taxon>
        <taxon>Myrmicinae</taxon>
        <taxon>Temnothorax</taxon>
    </lineage>
</organism>
<gene>
    <name evidence="2" type="ORF">DBV15_07759</name>
</gene>
<accession>A0A4V3SCI2</accession>
<comment type="caution">
    <text evidence="2">The sequence shown here is derived from an EMBL/GenBank/DDBJ whole genome shotgun (WGS) entry which is preliminary data.</text>
</comment>
<evidence type="ECO:0000313" key="3">
    <source>
        <dbReference type="Proteomes" id="UP000310200"/>
    </source>
</evidence>
<evidence type="ECO:0000313" key="2">
    <source>
        <dbReference type="EMBL" id="TGZ56674.1"/>
    </source>
</evidence>
<protein>
    <submittedName>
        <fullName evidence="2">Uncharacterized protein</fullName>
    </submittedName>
</protein>
<feature type="compositionally biased region" description="Polar residues" evidence="1">
    <location>
        <begin position="39"/>
        <end position="55"/>
    </location>
</feature>
<name>A0A4V3SCI2_9HYME</name>
<dbReference type="Pfam" id="PF15402">
    <property type="entry name" value="MELT_2"/>
    <property type="match status" value="3"/>
</dbReference>
<dbReference type="Proteomes" id="UP000310200">
    <property type="component" value="Unassembled WGS sequence"/>
</dbReference>